<evidence type="ECO:0000313" key="2">
    <source>
        <dbReference type="Proteomes" id="UP000799754"/>
    </source>
</evidence>
<evidence type="ECO:0000313" key="1">
    <source>
        <dbReference type="EMBL" id="KAF2624833.1"/>
    </source>
</evidence>
<gene>
    <name evidence="1" type="ORF">BU25DRAFT_423933</name>
</gene>
<sequence>MAVDSIGDQAEREAQQSISPDDVIIVIMGMTGAGKSSFIAHCTQYNPPYLRQELRSCTTQVSVHTIQMAERTVHLIDTPGFNDSLRSDGETFQELAYWLAAAHENKLKLSGIVYLHRITDTRMHGSAHRALETFKAICGAQGFRGVVVATTMWDGLVGYEIQKAHARQEQSTMTLALQTEHVDQGLQLHRTEAGRIIYDNFRTFLDLEKLSADEAGSNTAKVLEPLHATRQEVRAAWSARIRQEDAALECIQQKSEEHASLWHLPCHCSCLVGLSSAARSSQGSSSTSAASEILSNHPKRTQVNSWVDQESKCESLRLQQEVVVYRRRHKLDRRHIAHGRTTTIGIAGTGLAVAQLAAAIACNVM</sequence>
<organism evidence="1 2">
    <name type="scientific">Macroventuria anomochaeta</name>
    <dbReference type="NCBI Taxonomy" id="301207"/>
    <lineage>
        <taxon>Eukaryota</taxon>
        <taxon>Fungi</taxon>
        <taxon>Dikarya</taxon>
        <taxon>Ascomycota</taxon>
        <taxon>Pezizomycotina</taxon>
        <taxon>Dothideomycetes</taxon>
        <taxon>Pleosporomycetidae</taxon>
        <taxon>Pleosporales</taxon>
        <taxon>Pleosporineae</taxon>
        <taxon>Didymellaceae</taxon>
        <taxon>Macroventuria</taxon>
    </lineage>
</organism>
<dbReference type="EMBL" id="MU006729">
    <property type="protein sequence ID" value="KAF2624833.1"/>
    <property type="molecule type" value="Genomic_DNA"/>
</dbReference>
<reference evidence="1" key="1">
    <citation type="journal article" date="2020" name="Stud. Mycol.">
        <title>101 Dothideomycetes genomes: a test case for predicting lifestyles and emergence of pathogens.</title>
        <authorList>
            <person name="Haridas S."/>
            <person name="Albert R."/>
            <person name="Binder M."/>
            <person name="Bloem J."/>
            <person name="Labutti K."/>
            <person name="Salamov A."/>
            <person name="Andreopoulos B."/>
            <person name="Baker S."/>
            <person name="Barry K."/>
            <person name="Bills G."/>
            <person name="Bluhm B."/>
            <person name="Cannon C."/>
            <person name="Castanera R."/>
            <person name="Culley D."/>
            <person name="Daum C."/>
            <person name="Ezra D."/>
            <person name="Gonzalez J."/>
            <person name="Henrissat B."/>
            <person name="Kuo A."/>
            <person name="Liang C."/>
            <person name="Lipzen A."/>
            <person name="Lutzoni F."/>
            <person name="Magnuson J."/>
            <person name="Mondo S."/>
            <person name="Nolan M."/>
            <person name="Ohm R."/>
            <person name="Pangilinan J."/>
            <person name="Park H.-J."/>
            <person name="Ramirez L."/>
            <person name="Alfaro M."/>
            <person name="Sun H."/>
            <person name="Tritt A."/>
            <person name="Yoshinaga Y."/>
            <person name="Zwiers L.-H."/>
            <person name="Turgeon B."/>
            <person name="Goodwin S."/>
            <person name="Spatafora J."/>
            <person name="Crous P."/>
            <person name="Grigoriev I."/>
        </authorList>
    </citation>
    <scope>NUCLEOTIDE SEQUENCE</scope>
    <source>
        <strain evidence="1">CBS 525.71</strain>
    </source>
</reference>
<name>A0ACB6RUR3_9PLEO</name>
<keyword evidence="2" id="KW-1185">Reference proteome</keyword>
<dbReference type="Proteomes" id="UP000799754">
    <property type="component" value="Unassembled WGS sequence"/>
</dbReference>
<protein>
    <submittedName>
        <fullName evidence="1">Uncharacterized protein</fullName>
    </submittedName>
</protein>
<comment type="caution">
    <text evidence="1">The sequence shown here is derived from an EMBL/GenBank/DDBJ whole genome shotgun (WGS) entry which is preliminary data.</text>
</comment>
<proteinExistence type="predicted"/>
<accession>A0ACB6RUR3</accession>